<name>A0AA40EBM1_9PEZI</name>
<evidence type="ECO:0000259" key="2">
    <source>
        <dbReference type="Pfam" id="PF06985"/>
    </source>
</evidence>
<accession>A0AA40EBM1</accession>
<evidence type="ECO:0000313" key="4">
    <source>
        <dbReference type="Proteomes" id="UP001172102"/>
    </source>
</evidence>
<evidence type="ECO:0000256" key="1">
    <source>
        <dbReference type="SAM" id="MobiDB-lite"/>
    </source>
</evidence>
<dbReference type="Proteomes" id="UP001172102">
    <property type="component" value="Unassembled WGS sequence"/>
</dbReference>
<dbReference type="EMBL" id="JAUKUA010000001">
    <property type="protein sequence ID" value="KAK0732292.1"/>
    <property type="molecule type" value="Genomic_DNA"/>
</dbReference>
<sequence>MASRQTTRKRKRSNTPKSPSDKKSRIEIAPYSYQPLDKDQRQIRIFELLFPGQPNDELCGKLMTTDPESRPEYDAVSYVWGDTSLCSHVRIDGQRLPVAQNSQKALNAIRLTCQSRVLWVDAICINQGDIHERGYQVQLMRLVFTNARVVRVWLDQELFLSRSLLFHLPRGTLDPQPLLFFDHAILY</sequence>
<comment type="caution">
    <text evidence="3">The sequence shown here is derived from an EMBL/GenBank/DDBJ whole genome shotgun (WGS) entry which is preliminary data.</text>
</comment>
<protein>
    <submittedName>
        <fullName evidence="3">Heterokaryon incompatibility protein-domain-containing protein</fullName>
    </submittedName>
</protein>
<proteinExistence type="predicted"/>
<dbReference type="PANTHER" id="PTHR24148:SF73">
    <property type="entry name" value="HET DOMAIN PROTEIN (AFU_ORTHOLOGUE AFUA_8G01020)"/>
    <property type="match status" value="1"/>
</dbReference>
<evidence type="ECO:0000313" key="3">
    <source>
        <dbReference type="EMBL" id="KAK0732292.1"/>
    </source>
</evidence>
<dbReference type="PANTHER" id="PTHR24148">
    <property type="entry name" value="ANKYRIN REPEAT DOMAIN-CONTAINING PROTEIN 39 HOMOLOG-RELATED"/>
    <property type="match status" value="1"/>
</dbReference>
<organism evidence="3 4">
    <name type="scientific">Lasiosphaeris hirsuta</name>
    <dbReference type="NCBI Taxonomy" id="260670"/>
    <lineage>
        <taxon>Eukaryota</taxon>
        <taxon>Fungi</taxon>
        <taxon>Dikarya</taxon>
        <taxon>Ascomycota</taxon>
        <taxon>Pezizomycotina</taxon>
        <taxon>Sordariomycetes</taxon>
        <taxon>Sordariomycetidae</taxon>
        <taxon>Sordariales</taxon>
        <taxon>Lasiosphaeriaceae</taxon>
        <taxon>Lasiosphaeris</taxon>
    </lineage>
</organism>
<dbReference type="InterPro" id="IPR052895">
    <property type="entry name" value="HetReg/Transcr_Mod"/>
</dbReference>
<feature type="domain" description="Heterokaryon incompatibility" evidence="2">
    <location>
        <begin position="73"/>
        <end position="157"/>
    </location>
</feature>
<dbReference type="AlphaFoldDB" id="A0AA40EBM1"/>
<feature type="compositionally biased region" description="Basic residues" evidence="1">
    <location>
        <begin position="1"/>
        <end position="14"/>
    </location>
</feature>
<reference evidence="3" key="1">
    <citation type="submission" date="2023-06" db="EMBL/GenBank/DDBJ databases">
        <title>Genome-scale phylogeny and comparative genomics of the fungal order Sordariales.</title>
        <authorList>
            <consortium name="Lawrence Berkeley National Laboratory"/>
            <person name="Hensen N."/>
            <person name="Bonometti L."/>
            <person name="Westerberg I."/>
            <person name="Brannstrom I.O."/>
            <person name="Guillou S."/>
            <person name="Cros-Aarteil S."/>
            <person name="Calhoun S."/>
            <person name="Haridas S."/>
            <person name="Kuo A."/>
            <person name="Mondo S."/>
            <person name="Pangilinan J."/>
            <person name="Riley R."/>
            <person name="Labutti K."/>
            <person name="Andreopoulos B."/>
            <person name="Lipzen A."/>
            <person name="Chen C."/>
            <person name="Yanf M."/>
            <person name="Daum C."/>
            <person name="Ng V."/>
            <person name="Clum A."/>
            <person name="Steindorff A."/>
            <person name="Ohm R."/>
            <person name="Martin F."/>
            <person name="Silar P."/>
            <person name="Natvig D."/>
            <person name="Lalanne C."/>
            <person name="Gautier V."/>
            <person name="Ament-Velasquez S.L."/>
            <person name="Kruys A."/>
            <person name="Hutchinson M.I."/>
            <person name="Powell A.J."/>
            <person name="Barry K."/>
            <person name="Miller A.N."/>
            <person name="Grigoriev I.V."/>
            <person name="Debuchy R."/>
            <person name="Gladieux P."/>
            <person name="Thoren M.H."/>
            <person name="Johannesson H."/>
        </authorList>
    </citation>
    <scope>NUCLEOTIDE SEQUENCE</scope>
    <source>
        <strain evidence="3">SMH4607-1</strain>
    </source>
</reference>
<keyword evidence="4" id="KW-1185">Reference proteome</keyword>
<feature type="region of interest" description="Disordered" evidence="1">
    <location>
        <begin position="1"/>
        <end position="30"/>
    </location>
</feature>
<dbReference type="InterPro" id="IPR010730">
    <property type="entry name" value="HET"/>
</dbReference>
<gene>
    <name evidence="3" type="ORF">B0H67DRAFT_502495</name>
</gene>
<dbReference type="Pfam" id="PF06985">
    <property type="entry name" value="HET"/>
    <property type="match status" value="1"/>
</dbReference>
<feature type="non-terminal residue" evidence="3">
    <location>
        <position position="187"/>
    </location>
</feature>